<evidence type="ECO:0000256" key="1">
    <source>
        <dbReference type="ARBA" id="ARBA00022801"/>
    </source>
</evidence>
<dbReference type="PANTHER" id="PTHR45708">
    <property type="entry name" value="ENDOCHITINASE"/>
    <property type="match status" value="1"/>
</dbReference>
<protein>
    <submittedName>
        <fullName evidence="4">Glycoside hydrolase family 18 protein</fullName>
    </submittedName>
</protein>
<dbReference type="InterPro" id="IPR001223">
    <property type="entry name" value="Glyco_hydro18_cat"/>
</dbReference>
<feature type="domain" description="GH18" evidence="3">
    <location>
        <begin position="1"/>
        <end position="298"/>
    </location>
</feature>
<dbReference type="Gene3D" id="3.20.20.80">
    <property type="entry name" value="Glycosidases"/>
    <property type="match status" value="1"/>
</dbReference>
<dbReference type="PROSITE" id="PS51910">
    <property type="entry name" value="GH18_2"/>
    <property type="match status" value="1"/>
</dbReference>
<dbReference type="Pfam" id="PF00704">
    <property type="entry name" value="Glyco_hydro_18"/>
    <property type="match status" value="1"/>
</dbReference>
<feature type="non-terminal residue" evidence="4">
    <location>
        <position position="1"/>
    </location>
</feature>
<dbReference type="Proteomes" id="UP000799439">
    <property type="component" value="Unassembled WGS sequence"/>
</dbReference>
<proteinExistence type="predicted"/>
<dbReference type="InterPro" id="IPR017853">
    <property type="entry name" value="GH"/>
</dbReference>
<dbReference type="InterPro" id="IPR050542">
    <property type="entry name" value="Glycosyl_Hydrlase18_Chitinase"/>
</dbReference>
<dbReference type="OrthoDB" id="6020543at2759"/>
<comment type="caution">
    <text evidence="4">The sequence shown here is derived from an EMBL/GenBank/DDBJ whole genome shotgun (WGS) entry which is preliminary data.</text>
</comment>
<evidence type="ECO:0000313" key="4">
    <source>
        <dbReference type="EMBL" id="KAF2153628.1"/>
    </source>
</evidence>
<dbReference type="PANTHER" id="PTHR45708:SF49">
    <property type="entry name" value="ENDOCHITINASE"/>
    <property type="match status" value="1"/>
</dbReference>
<dbReference type="GO" id="GO:0004568">
    <property type="term" value="F:chitinase activity"/>
    <property type="evidence" value="ECO:0007669"/>
    <property type="project" value="TreeGrafter"/>
</dbReference>
<gene>
    <name evidence="4" type="ORF">K461DRAFT_212791</name>
</gene>
<sequence>NVVYWGQNGGGTLENNDLSTYCISTSGIDVVVLAFLYEYGNGNEIASGIIGQSCYISPQGEPQQCDALASAIGVCQAAGIQVMLSLGGAVGAYSLSSQTEAETIGQNLWDAYSRVGSGSVARPFGTNFVNGWDFDIEASSGNQYYQYMIAKLRSNFASDPEYTYYITGAPQCPIPEPNMGEIITASQFDYLWVQFYNNPGCSTNTGTNFDDWITYISNTPSSGAKIFLGVPAAPDGATGTASGAQYYLTPVQLATLVAQLRSNAAFGGVMMWSAGFSDSNVIDNCTYAQQAYSILESGSPC</sequence>
<evidence type="ECO:0000256" key="2">
    <source>
        <dbReference type="ARBA" id="ARBA00023295"/>
    </source>
</evidence>
<dbReference type="EMBL" id="ML996084">
    <property type="protein sequence ID" value="KAF2153628.1"/>
    <property type="molecule type" value="Genomic_DNA"/>
</dbReference>
<dbReference type="AlphaFoldDB" id="A0A9P4MHY4"/>
<dbReference type="SUPFAM" id="SSF51445">
    <property type="entry name" value="(Trans)glycosidases"/>
    <property type="match status" value="1"/>
</dbReference>
<dbReference type="GO" id="GO:0005576">
    <property type="term" value="C:extracellular region"/>
    <property type="evidence" value="ECO:0007669"/>
    <property type="project" value="TreeGrafter"/>
</dbReference>
<keyword evidence="5" id="KW-1185">Reference proteome</keyword>
<organism evidence="4 5">
    <name type="scientific">Myriangium duriaei CBS 260.36</name>
    <dbReference type="NCBI Taxonomy" id="1168546"/>
    <lineage>
        <taxon>Eukaryota</taxon>
        <taxon>Fungi</taxon>
        <taxon>Dikarya</taxon>
        <taxon>Ascomycota</taxon>
        <taxon>Pezizomycotina</taxon>
        <taxon>Dothideomycetes</taxon>
        <taxon>Dothideomycetidae</taxon>
        <taxon>Myriangiales</taxon>
        <taxon>Myriangiaceae</taxon>
        <taxon>Myriangium</taxon>
    </lineage>
</organism>
<keyword evidence="2" id="KW-0326">Glycosidase</keyword>
<evidence type="ECO:0000313" key="5">
    <source>
        <dbReference type="Proteomes" id="UP000799439"/>
    </source>
</evidence>
<reference evidence="4" key="1">
    <citation type="journal article" date="2020" name="Stud. Mycol.">
        <title>101 Dothideomycetes genomes: a test case for predicting lifestyles and emergence of pathogens.</title>
        <authorList>
            <person name="Haridas S."/>
            <person name="Albert R."/>
            <person name="Binder M."/>
            <person name="Bloem J."/>
            <person name="Labutti K."/>
            <person name="Salamov A."/>
            <person name="Andreopoulos B."/>
            <person name="Baker S."/>
            <person name="Barry K."/>
            <person name="Bills G."/>
            <person name="Bluhm B."/>
            <person name="Cannon C."/>
            <person name="Castanera R."/>
            <person name="Culley D."/>
            <person name="Daum C."/>
            <person name="Ezra D."/>
            <person name="Gonzalez J."/>
            <person name="Henrissat B."/>
            <person name="Kuo A."/>
            <person name="Liang C."/>
            <person name="Lipzen A."/>
            <person name="Lutzoni F."/>
            <person name="Magnuson J."/>
            <person name="Mondo S."/>
            <person name="Nolan M."/>
            <person name="Ohm R."/>
            <person name="Pangilinan J."/>
            <person name="Park H.-J."/>
            <person name="Ramirez L."/>
            <person name="Alfaro M."/>
            <person name="Sun H."/>
            <person name="Tritt A."/>
            <person name="Yoshinaga Y."/>
            <person name="Zwiers L.-H."/>
            <person name="Turgeon B."/>
            <person name="Goodwin S."/>
            <person name="Spatafora J."/>
            <person name="Crous P."/>
            <person name="Grigoriev I."/>
        </authorList>
    </citation>
    <scope>NUCLEOTIDE SEQUENCE</scope>
    <source>
        <strain evidence="4">CBS 260.36</strain>
    </source>
</reference>
<dbReference type="GO" id="GO:0005975">
    <property type="term" value="P:carbohydrate metabolic process"/>
    <property type="evidence" value="ECO:0007669"/>
    <property type="project" value="InterPro"/>
</dbReference>
<feature type="non-terminal residue" evidence="4">
    <location>
        <position position="301"/>
    </location>
</feature>
<accession>A0A9P4MHY4</accession>
<name>A0A9P4MHY4_9PEZI</name>
<keyword evidence="1 4" id="KW-0378">Hydrolase</keyword>
<evidence type="ECO:0000259" key="3">
    <source>
        <dbReference type="PROSITE" id="PS51910"/>
    </source>
</evidence>